<organism evidence="2 3">
    <name type="scientific">Parvibaculum sedimenti</name>
    <dbReference type="NCBI Taxonomy" id="2608632"/>
    <lineage>
        <taxon>Bacteria</taxon>
        <taxon>Pseudomonadati</taxon>
        <taxon>Pseudomonadota</taxon>
        <taxon>Alphaproteobacteria</taxon>
        <taxon>Hyphomicrobiales</taxon>
        <taxon>Parvibaculaceae</taxon>
        <taxon>Parvibaculum</taxon>
    </lineage>
</organism>
<accession>A0A6N6VSH2</accession>
<reference evidence="2 3" key="1">
    <citation type="submission" date="2019-09" db="EMBL/GenBank/DDBJ databases">
        <title>Parvibaculum sedimenti sp. nov., isolated from sediment.</title>
        <authorList>
            <person name="Wang Y."/>
        </authorList>
    </citation>
    <scope>NUCLEOTIDE SEQUENCE [LARGE SCALE GENOMIC DNA]</scope>
    <source>
        <strain evidence="2 3">HXT-9</strain>
    </source>
</reference>
<dbReference type="EMBL" id="WESC01000001">
    <property type="protein sequence ID" value="KAB7742586.1"/>
    <property type="molecule type" value="Genomic_DNA"/>
</dbReference>
<feature type="signal peptide" evidence="1">
    <location>
        <begin position="1"/>
        <end position="23"/>
    </location>
</feature>
<evidence type="ECO:0000313" key="3">
    <source>
        <dbReference type="Proteomes" id="UP000468901"/>
    </source>
</evidence>
<dbReference type="AlphaFoldDB" id="A0A6N6VSH2"/>
<dbReference type="Proteomes" id="UP000468901">
    <property type="component" value="Unassembled WGS sequence"/>
</dbReference>
<keyword evidence="3" id="KW-1185">Reference proteome</keyword>
<comment type="caution">
    <text evidence="2">The sequence shown here is derived from an EMBL/GenBank/DDBJ whole genome shotgun (WGS) entry which is preliminary data.</text>
</comment>
<gene>
    <name evidence="2" type="ORF">F2P47_00150</name>
</gene>
<sequence length="98" mass="10405">MNRLLFSAAFVALLASSAAPAFAATDNGLSSSDARELCSKLDAQYQFLTPFKEGLPYWKAASTEAQKGETACKNGKAIDGAHDMQAAISDLYVKPDTL</sequence>
<dbReference type="RefSeq" id="WP_152214138.1">
    <property type="nucleotide sequence ID" value="NZ_JBAQYD010000093.1"/>
</dbReference>
<name>A0A6N6VSH2_9HYPH</name>
<evidence type="ECO:0000313" key="2">
    <source>
        <dbReference type="EMBL" id="KAB7742586.1"/>
    </source>
</evidence>
<keyword evidence="1" id="KW-0732">Signal</keyword>
<feature type="chain" id="PRO_5026733127" evidence="1">
    <location>
        <begin position="24"/>
        <end position="98"/>
    </location>
</feature>
<proteinExistence type="predicted"/>
<evidence type="ECO:0000256" key="1">
    <source>
        <dbReference type="SAM" id="SignalP"/>
    </source>
</evidence>
<protein>
    <submittedName>
        <fullName evidence="2">Uncharacterized protein</fullName>
    </submittedName>
</protein>